<dbReference type="SMART" id="SM00233">
    <property type="entry name" value="PH"/>
    <property type="match status" value="1"/>
</dbReference>
<dbReference type="SMART" id="SM00107">
    <property type="entry name" value="BTK"/>
    <property type="match status" value="1"/>
</dbReference>
<feature type="domain" description="C2" evidence="16">
    <location>
        <begin position="8"/>
        <end position="137"/>
    </location>
</feature>
<dbReference type="Pfam" id="PF00616">
    <property type="entry name" value="RasGAP"/>
    <property type="match status" value="1"/>
</dbReference>
<proteinExistence type="predicted"/>
<dbReference type="Proteomes" id="UP000319801">
    <property type="component" value="Unassembled WGS sequence"/>
</dbReference>
<keyword evidence="9" id="KW-0862">Zinc</keyword>
<keyword evidence="6" id="KW-0479">Metal-binding</keyword>
<accession>A0A556TKD1</accession>
<dbReference type="SMART" id="SM00282">
    <property type="entry name" value="LamG"/>
    <property type="match status" value="2"/>
</dbReference>
<dbReference type="InterPro" id="IPR018097">
    <property type="entry name" value="EGF_Ca-bd_CS"/>
</dbReference>
<dbReference type="InterPro" id="IPR001881">
    <property type="entry name" value="EGF-like_Ca-bd_dom"/>
</dbReference>
<keyword evidence="10" id="KW-0106">Calcium</keyword>
<dbReference type="CDD" id="cd00054">
    <property type="entry name" value="EGF_CA"/>
    <property type="match status" value="2"/>
</dbReference>
<dbReference type="PROSITE" id="PS50004">
    <property type="entry name" value="C2"/>
    <property type="match status" value="1"/>
</dbReference>
<dbReference type="PROSITE" id="PS50018">
    <property type="entry name" value="RAS_GTPASE_ACTIV_2"/>
    <property type="match status" value="1"/>
</dbReference>
<sequence length="1257" mass="142962">MVTPSHPPQGKVHLELRLSEVITDNGGVCHKLATRLFHILVLSHSCLFLSSTNGAKEDQVKRNPNAPDGGQVFYFEITRPLSYTKRQFDVEEEDVDKLALRVDLWNASNLKFGDEFLGGVRVPLKVLSQEGVHDAWDNSGKSVKADELGSLRLNIVYTEDHVFPSVCYSDLTDLLLQSAQMEPVSASAAHILGEVCREKQEAAVPLVRLFLQYGKIVPDPNTIFRGNSLTSKCIDETMKLAGMHYLQVTLKPIIDEICTEHKPCEIDPVKLKESENLETNRENLRQYVDRIFHVITTSGVRCPTVMCDIFFSLRESAATRFQAVSSFIFLRFFAPAILSPNLFQLRPHHPDACTSRTLTLISKTIQTLGSLAKSKSGNFKESYMAAFYDYFNEQKYADAVKNFLDLISSSGRWDQKSIETPIMLKEGFMIKRAQGRKRFGMKNFKKRWFRLTNHEFTYHKTKGEGALCRIPIENILAVERLEEESFKMKNMFQVIQPERALYIQANNCVEARDWIDILTKVSQCNRKRLSTYHPSAYLSGQWLCCKQAIDSAPGCSPCTGGLPANIQLDIDGDRETERIYSLFSTYMSKLVKMQEACGSKSVYDGPEQEEYSSFVIDDPQESYKILKQIVSAVQKLEQQHAQYKREKFRKTKYGSQKDRSDWCRRDRVFGQDRTRAVLSESRGIGSEFIMWRHTEKWSCSLISLLLLAPLCHAHHFLPQNSASQFLTRHRRANALFEESRKGNLERECIEELCSKEEAREIFENIPETVAIIISSNLSCMIYKQEYFYPKYTDIDECNDVGFIAGCKQGCQNTLGSFHCFCYSGYYQEDVINCIDVDECKLDKCDGLCVNTVGSYSCHCDGRERLKLAEDRRSCEKIPECLELYDHKYGEILYLGEQFTGQPMILLHFKFSENKNNRFAAEFDFRTFDPEGVILYAESFEESWFMLGLRNGRIEVQFKNQHSVKVTSGGKAINDGQWHVISVEEQENSITVKISKEAVMSISNPGNLFMPVNGKLQAKLYIAGLPNRTNSFIKQINPRLDGCIRGWNLMNQGAHRVKEYIQGKESKHCFVYVEKGSFFSGAGAAQFNIDYNVEGQWKVDLVMSIRPSSSTGVVFALVTNDSVPLSVSVLTQEPDEAYLQVFLDNAPVAKLESRMLCYSEPLEVKLHVSAHDLHVSADSSNVTFIDTNTLRQALDKLNATMQQPVQTYIGGLPAYYHGCMEIRVNQRLLDFDDAVSKHNSIHSHSCPPVSPPDSTSYH</sequence>
<dbReference type="InterPro" id="IPR001936">
    <property type="entry name" value="RasGAP_dom"/>
</dbReference>
<dbReference type="InterPro" id="IPR017857">
    <property type="entry name" value="Coagulation_fac-like_Gla_dom"/>
</dbReference>
<keyword evidence="2" id="KW-0343">GTPase activation</keyword>
<dbReference type="InterPro" id="IPR035892">
    <property type="entry name" value="C2_domain_sf"/>
</dbReference>
<evidence type="ECO:0000256" key="12">
    <source>
        <dbReference type="ARBA" id="ARBA00023180"/>
    </source>
</evidence>
<feature type="domain" description="Laminin G" evidence="18">
    <location>
        <begin position="1075"/>
        <end position="1245"/>
    </location>
</feature>
<evidence type="ECO:0000256" key="5">
    <source>
        <dbReference type="ARBA" id="ARBA00022536"/>
    </source>
</evidence>
<dbReference type="SMART" id="SM00181">
    <property type="entry name" value="EGF"/>
    <property type="match status" value="2"/>
</dbReference>
<dbReference type="PRINTS" id="PR00001">
    <property type="entry name" value="GLABLOOD"/>
</dbReference>
<feature type="domain" description="Ras-GAP" evidence="17">
    <location>
        <begin position="219"/>
        <end position="370"/>
    </location>
</feature>
<dbReference type="InterPro" id="IPR011993">
    <property type="entry name" value="PH-like_dom_sf"/>
</dbReference>
<dbReference type="InterPro" id="IPR037774">
    <property type="entry name" value="RASA3_PH"/>
</dbReference>
<dbReference type="Pfam" id="PF00054">
    <property type="entry name" value="Laminin_G_1"/>
    <property type="match status" value="1"/>
</dbReference>
<dbReference type="InterPro" id="IPR001562">
    <property type="entry name" value="Znf_Btk_motif"/>
</dbReference>
<feature type="disulfide bond" evidence="13">
    <location>
        <begin position="1218"/>
        <end position="1245"/>
    </location>
</feature>
<evidence type="ECO:0000256" key="6">
    <source>
        <dbReference type="ARBA" id="ARBA00022723"/>
    </source>
</evidence>
<dbReference type="CDD" id="cd13371">
    <property type="entry name" value="PH_GAP1_mammal-like"/>
    <property type="match status" value="1"/>
</dbReference>
<dbReference type="InterPro" id="IPR000152">
    <property type="entry name" value="EGF-type_Asp/Asn_hydroxyl_site"/>
</dbReference>
<dbReference type="PROSITE" id="PS01187">
    <property type="entry name" value="EGF_CA"/>
    <property type="match status" value="1"/>
</dbReference>
<reference evidence="20 21" key="1">
    <citation type="journal article" date="2019" name="Genome Biol. Evol.">
        <title>Whole-Genome Sequencing of the Giant Devil Catfish, Bagarius yarrelli.</title>
        <authorList>
            <person name="Jiang W."/>
            <person name="Lv Y."/>
            <person name="Cheng L."/>
            <person name="Yang K."/>
            <person name="Chao B."/>
            <person name="Wang X."/>
            <person name="Li Y."/>
            <person name="Pan X."/>
            <person name="You X."/>
            <person name="Zhang Y."/>
            <person name="Yang J."/>
            <person name="Li J."/>
            <person name="Zhang X."/>
            <person name="Liu S."/>
            <person name="Sun C."/>
            <person name="Yang J."/>
            <person name="Shi Q."/>
        </authorList>
    </citation>
    <scope>NUCLEOTIDE SEQUENCE [LARGE SCALE GENOMIC DNA]</scope>
    <source>
        <strain evidence="20">JWS20170419001</strain>
        <tissue evidence="20">Muscle</tissue>
    </source>
</reference>
<dbReference type="FunFam" id="2.30.29.30:FF:000144">
    <property type="entry name" value="Ras GTPase-activating protein 2 isoform 3"/>
    <property type="match status" value="1"/>
</dbReference>
<dbReference type="EMBL" id="VCAZ01000004">
    <property type="protein sequence ID" value="TSK17802.1"/>
    <property type="molecule type" value="Genomic_DNA"/>
</dbReference>
<feature type="domain" description="Gla" evidence="19">
    <location>
        <begin position="731"/>
        <end position="793"/>
    </location>
</feature>
<evidence type="ECO:0000256" key="4">
    <source>
        <dbReference type="ARBA" id="ARBA00022525"/>
    </source>
</evidence>
<evidence type="ECO:0000259" key="16">
    <source>
        <dbReference type="PROSITE" id="PS50004"/>
    </source>
</evidence>
<evidence type="ECO:0000256" key="3">
    <source>
        <dbReference type="ARBA" id="ARBA00022479"/>
    </source>
</evidence>
<evidence type="ECO:0000259" key="18">
    <source>
        <dbReference type="PROSITE" id="PS50025"/>
    </source>
</evidence>
<organism evidence="20 21">
    <name type="scientific">Bagarius yarrelli</name>
    <name type="common">Goonch</name>
    <name type="synonym">Bagrus yarrelli</name>
    <dbReference type="NCBI Taxonomy" id="175774"/>
    <lineage>
        <taxon>Eukaryota</taxon>
        <taxon>Metazoa</taxon>
        <taxon>Chordata</taxon>
        <taxon>Craniata</taxon>
        <taxon>Vertebrata</taxon>
        <taxon>Euteleostomi</taxon>
        <taxon>Actinopterygii</taxon>
        <taxon>Neopterygii</taxon>
        <taxon>Teleostei</taxon>
        <taxon>Ostariophysi</taxon>
        <taxon>Siluriformes</taxon>
        <taxon>Sisoridae</taxon>
        <taxon>Sisorinae</taxon>
        <taxon>Bagarius</taxon>
    </lineage>
</organism>
<keyword evidence="12" id="KW-0325">Glycoprotein</keyword>
<comment type="caution">
    <text evidence="13">Lacks conserved residue(s) required for the propagation of feature annotation.</text>
</comment>
<evidence type="ECO:0000256" key="13">
    <source>
        <dbReference type="PROSITE-ProRule" id="PRU00122"/>
    </source>
</evidence>
<evidence type="ECO:0000256" key="1">
    <source>
        <dbReference type="ARBA" id="ARBA00004613"/>
    </source>
</evidence>
<feature type="domain" description="Laminin G" evidence="18">
    <location>
        <begin position="895"/>
        <end position="1068"/>
    </location>
</feature>
<dbReference type="FunFam" id="2.10.25.10:FF:000119">
    <property type="entry name" value="vitamin K-dependent protein S"/>
    <property type="match status" value="1"/>
</dbReference>
<dbReference type="SUPFAM" id="SSF57184">
    <property type="entry name" value="Growth factor receptor domain"/>
    <property type="match status" value="1"/>
</dbReference>
<dbReference type="GO" id="GO:0005509">
    <property type="term" value="F:calcium ion binding"/>
    <property type="evidence" value="ECO:0007669"/>
    <property type="project" value="InterPro"/>
</dbReference>
<keyword evidence="4" id="KW-0964">Secreted</keyword>
<dbReference type="SUPFAM" id="SSF50729">
    <property type="entry name" value="PH domain-like"/>
    <property type="match status" value="1"/>
</dbReference>
<dbReference type="Gene3D" id="1.10.506.10">
    <property type="entry name" value="GTPase Activation - p120gap, domain 1"/>
    <property type="match status" value="1"/>
</dbReference>
<dbReference type="SUPFAM" id="SSF49562">
    <property type="entry name" value="C2 domain (Calcium/lipid-binding domain, CaLB)"/>
    <property type="match status" value="1"/>
</dbReference>
<feature type="domain" description="PH" evidence="15">
    <location>
        <begin position="422"/>
        <end position="523"/>
    </location>
</feature>
<dbReference type="GO" id="GO:0005096">
    <property type="term" value="F:GTPase activator activity"/>
    <property type="evidence" value="ECO:0007669"/>
    <property type="project" value="UniProtKB-KW"/>
</dbReference>
<name>A0A556TKD1_BAGYA</name>
<dbReference type="InterPro" id="IPR009030">
    <property type="entry name" value="Growth_fac_rcpt_cys_sf"/>
</dbReference>
<dbReference type="PROSITE" id="PS51113">
    <property type="entry name" value="ZF_BTK"/>
    <property type="match status" value="1"/>
</dbReference>
<dbReference type="GO" id="GO:0035556">
    <property type="term" value="P:intracellular signal transduction"/>
    <property type="evidence" value="ECO:0007669"/>
    <property type="project" value="InterPro"/>
</dbReference>
<evidence type="ECO:0000313" key="21">
    <source>
        <dbReference type="Proteomes" id="UP000319801"/>
    </source>
</evidence>
<keyword evidence="3" id="KW-0301">Gamma-carboxyglutamic acid</keyword>
<dbReference type="PROSITE" id="PS50003">
    <property type="entry name" value="PH_DOMAIN"/>
    <property type="match status" value="1"/>
</dbReference>
<dbReference type="InterPro" id="IPR013320">
    <property type="entry name" value="ConA-like_dom_sf"/>
</dbReference>
<dbReference type="Gene3D" id="2.60.120.200">
    <property type="match status" value="2"/>
</dbReference>
<dbReference type="Gene3D" id="2.30.29.30">
    <property type="entry name" value="Pleckstrin-homology domain (PH domain)/Phosphotyrosine-binding domain (PTB)"/>
    <property type="match status" value="1"/>
</dbReference>
<comment type="caution">
    <text evidence="20">The sequence shown here is derived from an EMBL/GenBank/DDBJ whole genome shotgun (WGS) entry which is preliminary data.</text>
</comment>
<dbReference type="InterPro" id="IPR035972">
    <property type="entry name" value="GLA-like_dom_SF"/>
</dbReference>
<evidence type="ECO:0000256" key="10">
    <source>
        <dbReference type="ARBA" id="ARBA00022837"/>
    </source>
</evidence>
<dbReference type="SMART" id="SM00179">
    <property type="entry name" value="EGF_CA"/>
    <property type="match status" value="2"/>
</dbReference>
<evidence type="ECO:0000256" key="8">
    <source>
        <dbReference type="ARBA" id="ARBA00022771"/>
    </source>
</evidence>
<evidence type="ECO:0000313" key="20">
    <source>
        <dbReference type="EMBL" id="TSK17802.1"/>
    </source>
</evidence>
<dbReference type="SMART" id="SM00069">
    <property type="entry name" value="GLA"/>
    <property type="match status" value="1"/>
</dbReference>
<dbReference type="Pfam" id="PF07645">
    <property type="entry name" value="EGF_CA"/>
    <property type="match status" value="2"/>
</dbReference>
<dbReference type="InterPro" id="IPR023152">
    <property type="entry name" value="RasGAP_CS"/>
</dbReference>
<dbReference type="Pfam" id="PF00169">
    <property type="entry name" value="PH"/>
    <property type="match status" value="1"/>
</dbReference>
<dbReference type="Pfam" id="PF00594">
    <property type="entry name" value="Gla"/>
    <property type="match status" value="1"/>
</dbReference>
<dbReference type="PANTHER" id="PTHR10194:SF53">
    <property type="entry name" value="RAS GTPASE-ACTIVATING PROTEIN 3"/>
    <property type="match status" value="1"/>
</dbReference>
<dbReference type="SMART" id="SM00323">
    <property type="entry name" value="RasGAP"/>
    <property type="match status" value="1"/>
</dbReference>
<dbReference type="PROSITE" id="PS00509">
    <property type="entry name" value="RAS_GTPASE_ACTIV_1"/>
    <property type="match status" value="1"/>
</dbReference>
<evidence type="ECO:0000259" key="15">
    <source>
        <dbReference type="PROSITE" id="PS50003"/>
    </source>
</evidence>
<dbReference type="InterPro" id="IPR039360">
    <property type="entry name" value="Ras_GTPase"/>
</dbReference>
<dbReference type="InterPro" id="IPR001849">
    <property type="entry name" value="PH_domain"/>
</dbReference>
<keyword evidence="7" id="KW-0677">Repeat</keyword>
<dbReference type="InterPro" id="IPR000742">
    <property type="entry name" value="EGF"/>
</dbReference>
<dbReference type="PROSITE" id="PS50998">
    <property type="entry name" value="GLA_2"/>
    <property type="match status" value="1"/>
</dbReference>
<dbReference type="SUPFAM" id="SSF48350">
    <property type="entry name" value="GTPase activation domain, GAP"/>
    <property type="match status" value="1"/>
</dbReference>
<dbReference type="FunFam" id="1.10.506.10:FF:000011">
    <property type="entry name" value="Ras GTPase-activating protein 2 isoform 3"/>
    <property type="match status" value="1"/>
</dbReference>
<dbReference type="InterPro" id="IPR000008">
    <property type="entry name" value="C2_dom"/>
</dbReference>
<dbReference type="PROSITE" id="PS00010">
    <property type="entry name" value="ASX_HYDROXYL"/>
    <property type="match status" value="1"/>
</dbReference>
<dbReference type="GO" id="GO:0008270">
    <property type="term" value="F:zinc ion binding"/>
    <property type="evidence" value="ECO:0007669"/>
    <property type="project" value="UniProtKB-KW"/>
</dbReference>
<dbReference type="Gene3D" id="2.10.25.10">
    <property type="entry name" value="Laminin"/>
    <property type="match status" value="2"/>
</dbReference>
<evidence type="ECO:0000256" key="9">
    <source>
        <dbReference type="ARBA" id="ARBA00022833"/>
    </source>
</evidence>
<protein>
    <submittedName>
        <fullName evidence="20">Ras GTPase-activating protein 3</fullName>
    </submittedName>
</protein>
<comment type="subcellular location">
    <subcellularLocation>
        <location evidence="1">Secreted</location>
    </subcellularLocation>
</comment>
<evidence type="ECO:0000256" key="14">
    <source>
        <dbReference type="PROSITE-ProRule" id="PRU00432"/>
    </source>
</evidence>
<dbReference type="CDD" id="cd00110">
    <property type="entry name" value="LamG"/>
    <property type="match status" value="1"/>
</dbReference>
<keyword evidence="8 14" id="KW-0863">Zinc-finger</keyword>
<dbReference type="FunFam" id="4.10.740.10:FF:000001">
    <property type="entry name" value="vitamin K-dependent protein S"/>
    <property type="match status" value="1"/>
</dbReference>
<evidence type="ECO:0000256" key="7">
    <source>
        <dbReference type="ARBA" id="ARBA00022737"/>
    </source>
</evidence>
<keyword evidence="11 13" id="KW-1015">Disulfide bond</keyword>
<dbReference type="FunFam" id="2.60.120.200:FF:000077">
    <property type="entry name" value="vitamin K-dependent protein S"/>
    <property type="match status" value="1"/>
</dbReference>
<dbReference type="InterPro" id="IPR049883">
    <property type="entry name" value="NOTCH1_EGF-like"/>
</dbReference>
<dbReference type="OrthoDB" id="1562946at2759"/>
<evidence type="ECO:0000259" key="17">
    <source>
        <dbReference type="PROSITE" id="PS50018"/>
    </source>
</evidence>
<gene>
    <name evidence="20" type="ORF">Baya_1182</name>
</gene>
<dbReference type="GO" id="GO:0005576">
    <property type="term" value="C:extracellular region"/>
    <property type="evidence" value="ECO:0007669"/>
    <property type="project" value="UniProtKB-SubCell"/>
</dbReference>
<dbReference type="Pfam" id="PF00779">
    <property type="entry name" value="BTK"/>
    <property type="match status" value="1"/>
</dbReference>
<evidence type="ECO:0000256" key="2">
    <source>
        <dbReference type="ARBA" id="ARBA00022468"/>
    </source>
</evidence>
<keyword evidence="21" id="KW-1185">Reference proteome</keyword>
<dbReference type="AlphaFoldDB" id="A0A556TKD1"/>
<keyword evidence="5" id="KW-0245">EGF-like domain</keyword>
<dbReference type="InterPro" id="IPR001791">
    <property type="entry name" value="Laminin_G"/>
</dbReference>
<evidence type="ECO:0000259" key="19">
    <source>
        <dbReference type="PROSITE" id="PS50998"/>
    </source>
</evidence>
<dbReference type="InterPro" id="IPR000294">
    <property type="entry name" value="GLA_domain"/>
</dbReference>
<dbReference type="GO" id="GO:0046580">
    <property type="term" value="P:negative regulation of Ras protein signal transduction"/>
    <property type="evidence" value="ECO:0007669"/>
    <property type="project" value="InterPro"/>
</dbReference>
<dbReference type="SUPFAM" id="SSF57630">
    <property type="entry name" value="GLA-domain"/>
    <property type="match status" value="1"/>
</dbReference>
<evidence type="ECO:0000256" key="11">
    <source>
        <dbReference type="ARBA" id="ARBA00023157"/>
    </source>
</evidence>
<dbReference type="Gene3D" id="4.10.740.10">
    <property type="entry name" value="Coagulation Factor IX"/>
    <property type="match status" value="1"/>
</dbReference>
<dbReference type="InterPro" id="IPR008936">
    <property type="entry name" value="Rho_GTPase_activation_prot"/>
</dbReference>
<dbReference type="SUPFAM" id="SSF49899">
    <property type="entry name" value="Concanavalin A-like lectins/glucanases"/>
    <property type="match status" value="2"/>
</dbReference>
<dbReference type="PROSITE" id="PS50025">
    <property type="entry name" value="LAM_G_DOMAIN"/>
    <property type="match status" value="2"/>
</dbReference>
<dbReference type="PANTHER" id="PTHR10194">
    <property type="entry name" value="RAS GTPASE-ACTIVATING PROTEINS"/>
    <property type="match status" value="1"/>
</dbReference>